<organism evidence="9 10">
    <name type="scientific">Conexibacter woesei (strain DSM 14684 / CCUG 47730 / CIP 108061 / JCM 11494 / NBRC 100937 / ID131577)</name>
    <dbReference type="NCBI Taxonomy" id="469383"/>
    <lineage>
        <taxon>Bacteria</taxon>
        <taxon>Bacillati</taxon>
        <taxon>Actinomycetota</taxon>
        <taxon>Thermoleophilia</taxon>
        <taxon>Solirubrobacterales</taxon>
        <taxon>Conexibacteraceae</taxon>
        <taxon>Conexibacter</taxon>
    </lineage>
</organism>
<keyword evidence="10" id="KW-1185">Reference proteome</keyword>
<keyword evidence="4 7" id="KW-0812">Transmembrane</keyword>
<name>D3F7J3_CONWI</name>
<feature type="transmembrane region" description="Helical" evidence="7">
    <location>
        <begin position="66"/>
        <end position="87"/>
    </location>
</feature>
<evidence type="ECO:0000256" key="6">
    <source>
        <dbReference type="ARBA" id="ARBA00023136"/>
    </source>
</evidence>
<gene>
    <name evidence="9" type="ordered locus">Cwoe_2432</name>
</gene>
<protein>
    <submittedName>
        <fullName evidence="9">Binding-protein-dependent transport systems inner membrane component</fullName>
    </submittedName>
</protein>
<dbReference type="KEGG" id="cwo:Cwoe_2432"/>
<proteinExistence type="inferred from homology"/>
<dbReference type="Pfam" id="PF00528">
    <property type="entry name" value="BPD_transp_1"/>
    <property type="match status" value="1"/>
</dbReference>
<keyword evidence="6 7" id="KW-0472">Membrane</keyword>
<evidence type="ECO:0000259" key="8">
    <source>
        <dbReference type="PROSITE" id="PS50928"/>
    </source>
</evidence>
<keyword evidence="2 7" id="KW-0813">Transport</keyword>
<evidence type="ECO:0000256" key="5">
    <source>
        <dbReference type="ARBA" id="ARBA00022989"/>
    </source>
</evidence>
<dbReference type="PROSITE" id="PS50928">
    <property type="entry name" value="ABC_TM1"/>
    <property type="match status" value="1"/>
</dbReference>
<accession>D3F7J3</accession>
<keyword evidence="5 7" id="KW-1133">Transmembrane helix</keyword>
<reference evidence="9 10" key="1">
    <citation type="journal article" date="2010" name="Stand. Genomic Sci.">
        <title>Complete genome sequence of Conexibacter woesei type strain (ID131577).</title>
        <authorList>
            <person name="Pukall R."/>
            <person name="Lapidus A."/>
            <person name="Glavina Del Rio T."/>
            <person name="Copeland A."/>
            <person name="Tice H."/>
            <person name="Cheng J.-F."/>
            <person name="Lucas S."/>
            <person name="Chen F."/>
            <person name="Nolan M."/>
            <person name="Bruce D."/>
            <person name="Goodwin L."/>
            <person name="Pitluck S."/>
            <person name="Mavromatis K."/>
            <person name="Ivanova N."/>
            <person name="Ovchinnikova G."/>
            <person name="Pati A."/>
            <person name="Chen A."/>
            <person name="Palaniappan K."/>
            <person name="Land M."/>
            <person name="Hauser L."/>
            <person name="Chang Y.-J."/>
            <person name="Jeffries C.D."/>
            <person name="Chain P."/>
            <person name="Meincke L."/>
            <person name="Sims D."/>
            <person name="Brettin T."/>
            <person name="Detter J.C."/>
            <person name="Rohde M."/>
            <person name="Goeker M."/>
            <person name="Bristow J."/>
            <person name="Eisen J.A."/>
            <person name="Markowitz V."/>
            <person name="Kyrpides N.C."/>
            <person name="Klenk H.-P."/>
            <person name="Hugenholtz P."/>
        </authorList>
    </citation>
    <scope>NUCLEOTIDE SEQUENCE [LARGE SCALE GENOMIC DNA]</scope>
    <source>
        <strain evidence="10">DSM 14684 / CIP 108061 / JCM 11494 / NBRC 100937 / ID131577</strain>
    </source>
</reference>
<dbReference type="Gene3D" id="1.10.3720.10">
    <property type="entry name" value="MetI-like"/>
    <property type="match status" value="1"/>
</dbReference>
<sequence length="255" mass="27700">MNWRAAPPDWALRVLAAFLVVGTWAWLSTRVSPALLPSPGATWDVGWEMVTDGTLGTAWKESAVQILFGMVIASTLGVSLAIVVGWYQAVDRVTSPVVTILFLTPRIAFVPLLAIWLGYDDLAKIALIVLFSFFEIFLTVKRGVQAVEDSYIELSRSYSIPDRDLLRKVIFPAVTPYVAAGLRLGLLASLVGVVLAGFFFQVNGIGGLIYQAGSTFRTAELLVAVGSLSVVALTISTGLRRLEAVLMPWRAEVTR</sequence>
<evidence type="ECO:0000256" key="7">
    <source>
        <dbReference type="RuleBase" id="RU363032"/>
    </source>
</evidence>
<dbReference type="AlphaFoldDB" id="D3F7J3"/>
<feature type="transmembrane region" description="Helical" evidence="7">
    <location>
        <begin position="125"/>
        <end position="144"/>
    </location>
</feature>
<feature type="transmembrane region" description="Helical" evidence="7">
    <location>
        <begin position="190"/>
        <end position="209"/>
    </location>
</feature>
<dbReference type="InterPro" id="IPR035906">
    <property type="entry name" value="MetI-like_sf"/>
</dbReference>
<dbReference type="OrthoDB" id="3173654at2"/>
<dbReference type="HOGENOM" id="CLU_046113_2_2_11"/>
<dbReference type="EMBL" id="CP001854">
    <property type="protein sequence ID" value="ADB50855.1"/>
    <property type="molecule type" value="Genomic_DNA"/>
</dbReference>
<dbReference type="PANTHER" id="PTHR30151:SF38">
    <property type="entry name" value="ALIPHATIC SULFONATES TRANSPORT PERMEASE PROTEIN SSUC-RELATED"/>
    <property type="match status" value="1"/>
</dbReference>
<feature type="domain" description="ABC transmembrane type-1" evidence="8">
    <location>
        <begin position="59"/>
        <end position="240"/>
    </location>
</feature>
<dbReference type="PANTHER" id="PTHR30151">
    <property type="entry name" value="ALKANE SULFONATE ABC TRANSPORTER-RELATED, MEMBRANE SUBUNIT"/>
    <property type="match status" value="1"/>
</dbReference>
<evidence type="ECO:0000256" key="2">
    <source>
        <dbReference type="ARBA" id="ARBA00022448"/>
    </source>
</evidence>
<dbReference type="eggNOG" id="COG0600">
    <property type="taxonomic scope" value="Bacteria"/>
</dbReference>
<evidence type="ECO:0000256" key="1">
    <source>
        <dbReference type="ARBA" id="ARBA00004651"/>
    </source>
</evidence>
<feature type="transmembrane region" description="Helical" evidence="7">
    <location>
        <begin position="221"/>
        <end position="239"/>
    </location>
</feature>
<feature type="transmembrane region" description="Helical" evidence="7">
    <location>
        <begin position="10"/>
        <end position="27"/>
    </location>
</feature>
<dbReference type="GO" id="GO:0005886">
    <property type="term" value="C:plasma membrane"/>
    <property type="evidence" value="ECO:0007669"/>
    <property type="project" value="UniProtKB-SubCell"/>
</dbReference>
<reference evidence="10" key="2">
    <citation type="submission" date="2010-01" db="EMBL/GenBank/DDBJ databases">
        <title>The complete genome of Conexibacter woesei DSM 14684.</title>
        <authorList>
            <consortium name="US DOE Joint Genome Institute (JGI-PGF)"/>
            <person name="Lucas S."/>
            <person name="Copeland A."/>
            <person name="Lapidus A."/>
            <person name="Glavina del Rio T."/>
            <person name="Dalin E."/>
            <person name="Tice H."/>
            <person name="Bruce D."/>
            <person name="Goodwin L."/>
            <person name="Pitluck S."/>
            <person name="Kyrpides N."/>
            <person name="Mavromatis K."/>
            <person name="Ivanova N."/>
            <person name="Mikhailova N."/>
            <person name="Chertkov O."/>
            <person name="Brettin T."/>
            <person name="Detter J.C."/>
            <person name="Han C."/>
            <person name="Larimer F."/>
            <person name="Land M."/>
            <person name="Hauser L."/>
            <person name="Markowitz V."/>
            <person name="Cheng J.-F."/>
            <person name="Hugenholtz P."/>
            <person name="Woyke T."/>
            <person name="Wu D."/>
            <person name="Pukall R."/>
            <person name="Steenblock K."/>
            <person name="Schneider S."/>
            <person name="Klenk H.-P."/>
            <person name="Eisen J.A."/>
        </authorList>
    </citation>
    <scope>NUCLEOTIDE SEQUENCE [LARGE SCALE GENOMIC DNA]</scope>
    <source>
        <strain evidence="10">DSM 14684 / CIP 108061 / JCM 11494 / NBRC 100937 / ID131577</strain>
    </source>
</reference>
<dbReference type="SUPFAM" id="SSF161098">
    <property type="entry name" value="MetI-like"/>
    <property type="match status" value="1"/>
</dbReference>
<keyword evidence="3" id="KW-1003">Cell membrane</keyword>
<dbReference type="RefSeq" id="WP_012933906.1">
    <property type="nucleotide sequence ID" value="NC_013739.1"/>
</dbReference>
<comment type="subcellular location">
    <subcellularLocation>
        <location evidence="1 7">Cell membrane</location>
        <topology evidence="1 7">Multi-pass membrane protein</topology>
    </subcellularLocation>
</comment>
<comment type="similarity">
    <text evidence="7">Belongs to the binding-protein-dependent transport system permease family.</text>
</comment>
<dbReference type="STRING" id="469383.Cwoe_2432"/>
<feature type="transmembrane region" description="Helical" evidence="7">
    <location>
        <begin position="99"/>
        <end position="119"/>
    </location>
</feature>
<dbReference type="InterPro" id="IPR000515">
    <property type="entry name" value="MetI-like"/>
</dbReference>
<evidence type="ECO:0000256" key="4">
    <source>
        <dbReference type="ARBA" id="ARBA00022692"/>
    </source>
</evidence>
<dbReference type="GO" id="GO:0055085">
    <property type="term" value="P:transmembrane transport"/>
    <property type="evidence" value="ECO:0007669"/>
    <property type="project" value="InterPro"/>
</dbReference>
<evidence type="ECO:0000256" key="3">
    <source>
        <dbReference type="ARBA" id="ARBA00022475"/>
    </source>
</evidence>
<dbReference type="Proteomes" id="UP000008229">
    <property type="component" value="Chromosome"/>
</dbReference>
<evidence type="ECO:0000313" key="10">
    <source>
        <dbReference type="Proteomes" id="UP000008229"/>
    </source>
</evidence>
<dbReference type="CDD" id="cd06261">
    <property type="entry name" value="TM_PBP2"/>
    <property type="match status" value="1"/>
</dbReference>
<evidence type="ECO:0000313" key="9">
    <source>
        <dbReference type="EMBL" id="ADB50855.1"/>
    </source>
</evidence>